<organism evidence="3 4">
    <name type="scientific">Aquamicrobium lusatiense</name>
    <dbReference type="NCBI Taxonomy" id="89772"/>
    <lineage>
        <taxon>Bacteria</taxon>
        <taxon>Pseudomonadati</taxon>
        <taxon>Pseudomonadota</taxon>
        <taxon>Alphaproteobacteria</taxon>
        <taxon>Hyphomicrobiales</taxon>
        <taxon>Phyllobacteriaceae</taxon>
        <taxon>Aquamicrobium</taxon>
    </lineage>
</organism>
<proteinExistence type="predicted"/>
<reference evidence="3 4" key="1">
    <citation type="submission" date="2020-08" db="EMBL/GenBank/DDBJ databases">
        <title>Genomic Encyclopedia of Type Strains, Phase IV (KMG-IV): sequencing the most valuable type-strain genomes for metagenomic binning, comparative biology and taxonomic classification.</title>
        <authorList>
            <person name="Goeker M."/>
        </authorList>
    </citation>
    <scope>NUCLEOTIDE SEQUENCE [LARGE SCALE GENOMIC DNA]</scope>
    <source>
        <strain evidence="3 4">DSM 11099</strain>
    </source>
</reference>
<feature type="chain" id="PRO_5031094427" evidence="2">
    <location>
        <begin position="24"/>
        <end position="96"/>
    </location>
</feature>
<accession>A0A7W9S208</accession>
<dbReference type="AlphaFoldDB" id="A0A7W9S208"/>
<comment type="caution">
    <text evidence="3">The sequence shown here is derived from an EMBL/GenBank/DDBJ whole genome shotgun (WGS) entry which is preliminary data.</text>
</comment>
<feature type="compositionally biased region" description="Low complexity" evidence="1">
    <location>
        <begin position="21"/>
        <end position="36"/>
    </location>
</feature>
<evidence type="ECO:0000313" key="4">
    <source>
        <dbReference type="Proteomes" id="UP000533306"/>
    </source>
</evidence>
<gene>
    <name evidence="3" type="ORF">HNR59_001996</name>
</gene>
<dbReference type="Proteomes" id="UP000533306">
    <property type="component" value="Unassembled WGS sequence"/>
</dbReference>
<feature type="region of interest" description="Disordered" evidence="1">
    <location>
        <begin position="21"/>
        <end position="47"/>
    </location>
</feature>
<dbReference type="RefSeq" id="WP_183829357.1">
    <property type="nucleotide sequence ID" value="NZ_JACHEU010000001.1"/>
</dbReference>
<evidence type="ECO:0000256" key="1">
    <source>
        <dbReference type="SAM" id="MobiDB-lite"/>
    </source>
</evidence>
<evidence type="ECO:0000256" key="2">
    <source>
        <dbReference type="SAM" id="SignalP"/>
    </source>
</evidence>
<protein>
    <submittedName>
        <fullName evidence="3">Uncharacterized protein</fullName>
    </submittedName>
</protein>
<sequence>MNHVLAAFLCALPVLVAASPALSGSRQTPATTPAQTNTDLPGVDRSFSIVTPLPPEPDDTPRPGQFGQFRVGNFDVKVSGKLTFDVGVGNLPPAKR</sequence>
<feature type="signal peptide" evidence="2">
    <location>
        <begin position="1"/>
        <end position="23"/>
    </location>
</feature>
<name>A0A7W9S208_9HYPH</name>
<dbReference type="EMBL" id="JACHEU010000001">
    <property type="protein sequence ID" value="MBB6012651.1"/>
    <property type="molecule type" value="Genomic_DNA"/>
</dbReference>
<keyword evidence="2" id="KW-0732">Signal</keyword>
<keyword evidence="4" id="KW-1185">Reference proteome</keyword>
<evidence type="ECO:0000313" key="3">
    <source>
        <dbReference type="EMBL" id="MBB6012651.1"/>
    </source>
</evidence>